<evidence type="ECO:0000313" key="2">
    <source>
        <dbReference type="EMBL" id="KIO46625.1"/>
    </source>
</evidence>
<keyword evidence="1" id="KW-0732">Signal</keyword>
<dbReference type="Pfam" id="PF12836">
    <property type="entry name" value="HHH_3"/>
    <property type="match status" value="1"/>
</dbReference>
<dbReference type="AlphaFoldDB" id="A0A0C3R8B3"/>
<dbReference type="InterPro" id="IPR010994">
    <property type="entry name" value="RuvA_2-like"/>
</dbReference>
<protein>
    <recommendedName>
        <fullName evidence="4">Helix-hairpin-helix domain-containing protein</fullName>
    </recommendedName>
</protein>
<name>A0A0C3R8B3_9PORP</name>
<evidence type="ECO:0008006" key="4">
    <source>
        <dbReference type="Google" id="ProtNLM"/>
    </source>
</evidence>
<dbReference type="SUPFAM" id="SSF47781">
    <property type="entry name" value="RuvA domain 2-like"/>
    <property type="match status" value="1"/>
</dbReference>
<dbReference type="EMBL" id="JPIU01000025">
    <property type="protein sequence ID" value="KIO46625.1"/>
    <property type="molecule type" value="Genomic_DNA"/>
</dbReference>
<feature type="chain" id="PRO_5002168844" description="Helix-hairpin-helix domain-containing protein" evidence="1">
    <location>
        <begin position="21"/>
        <end position="687"/>
    </location>
</feature>
<accession>A0A0C3R8B3</accession>
<proteinExistence type="predicted"/>
<reference evidence="2 3" key="1">
    <citation type="submission" date="2014-07" db="EMBL/GenBank/DDBJ databases">
        <title>Porphyromonadaceae bacterium OUH 308042 = ATCC BAA-2681 = DSM 28342 draft genome.</title>
        <authorList>
            <person name="Sydenham T.V."/>
            <person name="Hasman H."/>
            <person name="Justensen U.S."/>
        </authorList>
    </citation>
    <scope>NUCLEOTIDE SEQUENCE [LARGE SCALE GENOMIC DNA]</scope>
    <source>
        <strain evidence="2 3">OUH 308042</strain>
    </source>
</reference>
<organism evidence="2 3">
    <name type="scientific">Sanguibacteroides justesenii</name>
    <dbReference type="NCBI Taxonomy" id="1547597"/>
    <lineage>
        <taxon>Bacteria</taxon>
        <taxon>Pseudomonadati</taxon>
        <taxon>Bacteroidota</taxon>
        <taxon>Bacteroidia</taxon>
        <taxon>Bacteroidales</taxon>
        <taxon>Porphyromonadaceae</taxon>
        <taxon>Sanguibacteroides</taxon>
    </lineage>
</organism>
<evidence type="ECO:0000256" key="1">
    <source>
        <dbReference type="SAM" id="SignalP"/>
    </source>
</evidence>
<sequence>MKRVLLLIGLFLLPCWDCFAQETSDIEKLLEENGILDSEENYEEMLTTLFYLRQHPLDINTVGFDSLKMLFFLSDSQIDQILIFRNKIGAFKHPNELLLITGIGKRDLTNILSFIRIGTSATTPAFKKKTRVKQELLARLKTTYPTQTGYRKYTREAFLKEKDLKKTQEKQFRGPPFGTLLKYKIGNRSRWAGGLTLENDPGESYFTRYQKSGFDFLSAHLMLTNKHWLQKIIIGDYKLQWGQGLVAWHGFSAGKSGASLNNEKSGNGIAPYTSTDENHFLRGIGIYMTPHKNIKTILFVSYKKTDGNIINRDSLDPEELETASLYQSGYHRNLSECKKKHTLKEFTTGGSFNLNHQRFRIGIHALYYDFTPQLSVGNRTYQRYNDTGNKRFLSSLDYKTGFRSFYLFGEFALSDKGAIGTIHGLRYSGFSKASACIIYRHYDKNYRSHYNQGFAEYSNTSNEEGIYIGIESSPVKNLKINLYYDWFRFFAPRYQATIPGSGQEIVCDLTYYYRKWECYFRVKHESKPENPVRQTLARVQRQRNELRFQFSNKSLSFLEFRSRLDYIHYQKDTRKEEGVLIYQDFIFSIRKQNVKTQFRIAYFNTDGYYSRIYTYEHNVLYGYSFPAYQNRGLRSYLNLNWKVLQSITFYLKAGMVYYPAKEYIGSSLTRVNDNKLFDLSFQIRISI</sequence>
<feature type="signal peptide" evidence="1">
    <location>
        <begin position="1"/>
        <end position="20"/>
    </location>
</feature>
<gene>
    <name evidence="2" type="ORF">BA92_01790</name>
</gene>
<dbReference type="RefSeq" id="WP_041504773.1">
    <property type="nucleotide sequence ID" value="NZ_JPIU01000025.1"/>
</dbReference>
<comment type="caution">
    <text evidence="2">The sequence shown here is derived from an EMBL/GenBank/DDBJ whole genome shotgun (WGS) entry which is preliminary data.</text>
</comment>
<keyword evidence="3" id="KW-1185">Reference proteome</keyword>
<dbReference type="Proteomes" id="UP000031980">
    <property type="component" value="Unassembled WGS sequence"/>
</dbReference>
<evidence type="ECO:0000313" key="3">
    <source>
        <dbReference type="Proteomes" id="UP000031980"/>
    </source>
</evidence>